<sequence>TLRGVETGGPTNGQGERLRPLLPSRQPRTGRPANGNGTAIDGTVRVLRTGCSCAVSPSATVPG</sequence>
<evidence type="ECO:0000313" key="2">
    <source>
        <dbReference type="EMBL" id="CAA9543001.1"/>
    </source>
</evidence>
<dbReference type="AlphaFoldDB" id="A0A6J4UAG8"/>
<accession>A0A6J4UAG8</accession>
<organism evidence="2">
    <name type="scientific">uncultured Thermomicrobiales bacterium</name>
    <dbReference type="NCBI Taxonomy" id="1645740"/>
    <lineage>
        <taxon>Bacteria</taxon>
        <taxon>Pseudomonadati</taxon>
        <taxon>Thermomicrobiota</taxon>
        <taxon>Thermomicrobia</taxon>
        <taxon>Thermomicrobiales</taxon>
        <taxon>environmental samples</taxon>
    </lineage>
</organism>
<protein>
    <submittedName>
        <fullName evidence="2">Uncharacterized protein</fullName>
    </submittedName>
</protein>
<reference evidence="2" key="1">
    <citation type="submission" date="2020-02" db="EMBL/GenBank/DDBJ databases">
        <authorList>
            <person name="Meier V. D."/>
        </authorList>
    </citation>
    <scope>NUCLEOTIDE SEQUENCE</scope>
    <source>
        <strain evidence="2">AVDCRST_MAG59</strain>
    </source>
</reference>
<feature type="compositionally biased region" description="Gly residues" evidence="1">
    <location>
        <begin position="1"/>
        <end position="12"/>
    </location>
</feature>
<proteinExistence type="predicted"/>
<name>A0A6J4UAG8_9BACT</name>
<dbReference type="EMBL" id="CADCWF010000058">
    <property type="protein sequence ID" value="CAA9543001.1"/>
    <property type="molecule type" value="Genomic_DNA"/>
</dbReference>
<gene>
    <name evidence="2" type="ORF">AVDCRST_MAG59-1005</name>
</gene>
<feature type="region of interest" description="Disordered" evidence="1">
    <location>
        <begin position="1"/>
        <end position="42"/>
    </location>
</feature>
<feature type="non-terminal residue" evidence="2">
    <location>
        <position position="1"/>
    </location>
</feature>
<evidence type="ECO:0000256" key="1">
    <source>
        <dbReference type="SAM" id="MobiDB-lite"/>
    </source>
</evidence>